<organism evidence="1 2">
    <name type="scientific">Rhamnella rubrinervis</name>
    <dbReference type="NCBI Taxonomy" id="2594499"/>
    <lineage>
        <taxon>Eukaryota</taxon>
        <taxon>Viridiplantae</taxon>
        <taxon>Streptophyta</taxon>
        <taxon>Embryophyta</taxon>
        <taxon>Tracheophyta</taxon>
        <taxon>Spermatophyta</taxon>
        <taxon>Magnoliopsida</taxon>
        <taxon>eudicotyledons</taxon>
        <taxon>Gunneridae</taxon>
        <taxon>Pentapetalae</taxon>
        <taxon>rosids</taxon>
        <taxon>fabids</taxon>
        <taxon>Rosales</taxon>
        <taxon>Rhamnaceae</taxon>
        <taxon>rhamnoid group</taxon>
        <taxon>Rhamneae</taxon>
        <taxon>Rhamnella</taxon>
    </lineage>
</organism>
<gene>
    <name evidence="1" type="ORF">FNV43_RR24682</name>
</gene>
<sequence length="172" mass="19414">MEDGKSPNAAPIILGRPFLKTAMMKIDVSDGTLIMKFVGEIIKFNINEDIRYPNNIQSLFSVDIIDRVVQEVFECDQDDELEVTFRQVFIICPFPFDHCLPQRSHTVNSQTWDSRSLGRVYPPKPSTGCCALQFQFLLLPVAWHLKVEIVLGLATKLGILDRVVNIGCSPAF</sequence>
<dbReference type="EMBL" id="VOIH02000011">
    <property type="protein sequence ID" value="KAF3433580.1"/>
    <property type="molecule type" value="Genomic_DNA"/>
</dbReference>
<protein>
    <submittedName>
        <fullName evidence="1">Uncharacterized protein</fullName>
    </submittedName>
</protein>
<keyword evidence="2" id="KW-1185">Reference proteome</keyword>
<dbReference type="OrthoDB" id="1166419at2759"/>
<reference evidence="1" key="1">
    <citation type="submission" date="2020-03" db="EMBL/GenBank/DDBJ databases">
        <title>A high-quality chromosome-level genome assembly of a woody plant with both climbing and erect habits, Rhamnella rubrinervis.</title>
        <authorList>
            <person name="Lu Z."/>
            <person name="Yang Y."/>
            <person name="Zhu X."/>
            <person name="Sun Y."/>
        </authorList>
    </citation>
    <scope>NUCLEOTIDE SEQUENCE</scope>
    <source>
        <strain evidence="1">BYM</strain>
        <tissue evidence="1">Leaf</tissue>
    </source>
</reference>
<dbReference type="AlphaFoldDB" id="A0A8K0DM83"/>
<dbReference type="Proteomes" id="UP000796880">
    <property type="component" value="Unassembled WGS sequence"/>
</dbReference>
<evidence type="ECO:0000313" key="2">
    <source>
        <dbReference type="Proteomes" id="UP000796880"/>
    </source>
</evidence>
<proteinExistence type="predicted"/>
<accession>A0A8K0DM83</accession>
<evidence type="ECO:0000313" key="1">
    <source>
        <dbReference type="EMBL" id="KAF3433580.1"/>
    </source>
</evidence>
<name>A0A8K0DM83_9ROSA</name>
<comment type="caution">
    <text evidence="1">The sequence shown here is derived from an EMBL/GenBank/DDBJ whole genome shotgun (WGS) entry which is preliminary data.</text>
</comment>